<dbReference type="KEGG" id="knv:Pan216_44280"/>
<dbReference type="FunFam" id="3.40.640.10:FF:000013">
    <property type="entry name" value="4-aminobutyrate aminotransferase"/>
    <property type="match status" value="1"/>
</dbReference>
<dbReference type="GO" id="GO:0042802">
    <property type="term" value="F:identical protein binding"/>
    <property type="evidence" value="ECO:0007669"/>
    <property type="project" value="TreeGrafter"/>
</dbReference>
<dbReference type="InterPro" id="IPR005814">
    <property type="entry name" value="Aminotrans_3"/>
</dbReference>
<dbReference type="InterPro" id="IPR015422">
    <property type="entry name" value="PyrdxlP-dep_Trfase_small"/>
</dbReference>
<protein>
    <submittedName>
        <fullName evidence="7">4-aminobutyrate aminotransferase PuuE</fullName>
        <ecNumber evidence="7">2.6.1.19</ecNumber>
    </submittedName>
</protein>
<dbReference type="Gene3D" id="3.90.1150.10">
    <property type="entry name" value="Aspartate Aminotransferase, domain 1"/>
    <property type="match status" value="1"/>
</dbReference>
<dbReference type="InterPro" id="IPR015424">
    <property type="entry name" value="PyrdxlP-dep_Trfase"/>
</dbReference>
<keyword evidence="4 7" id="KW-0808">Transferase</keyword>
<dbReference type="Pfam" id="PF00202">
    <property type="entry name" value="Aminotran_3"/>
    <property type="match status" value="1"/>
</dbReference>
<evidence type="ECO:0000256" key="1">
    <source>
        <dbReference type="ARBA" id="ARBA00001933"/>
    </source>
</evidence>
<dbReference type="Gene3D" id="3.40.640.10">
    <property type="entry name" value="Type I PLP-dependent aspartate aminotransferase-like (Major domain)"/>
    <property type="match status" value="1"/>
</dbReference>
<name>A0A518B987_9BACT</name>
<dbReference type="InterPro" id="IPR015421">
    <property type="entry name" value="PyrdxlP-dep_Trfase_major"/>
</dbReference>
<comment type="similarity">
    <text evidence="2 6">Belongs to the class-III pyridoxal-phosphate-dependent aminotransferase family.</text>
</comment>
<evidence type="ECO:0000256" key="3">
    <source>
        <dbReference type="ARBA" id="ARBA00022576"/>
    </source>
</evidence>
<dbReference type="CDD" id="cd00610">
    <property type="entry name" value="OAT_like"/>
    <property type="match status" value="1"/>
</dbReference>
<dbReference type="PIRSF" id="PIRSF000521">
    <property type="entry name" value="Transaminase_4ab_Lys_Orn"/>
    <property type="match status" value="1"/>
</dbReference>
<dbReference type="GO" id="GO:0034386">
    <property type="term" value="F:4-aminobutyrate:2-oxoglutarate transaminase activity"/>
    <property type="evidence" value="ECO:0007669"/>
    <property type="project" value="UniProtKB-EC"/>
</dbReference>
<dbReference type="PANTHER" id="PTHR11986:SF58">
    <property type="entry name" value="LEUCINE_METHIONINE RACEMASE"/>
    <property type="match status" value="1"/>
</dbReference>
<gene>
    <name evidence="7" type="primary">puuE</name>
    <name evidence="7" type="ORF">Pan216_44280</name>
</gene>
<reference evidence="7 8" key="1">
    <citation type="submission" date="2019-02" db="EMBL/GenBank/DDBJ databases">
        <title>Deep-cultivation of Planctomycetes and their phenomic and genomic characterization uncovers novel biology.</title>
        <authorList>
            <person name="Wiegand S."/>
            <person name="Jogler M."/>
            <person name="Boedeker C."/>
            <person name="Pinto D."/>
            <person name="Vollmers J."/>
            <person name="Rivas-Marin E."/>
            <person name="Kohn T."/>
            <person name="Peeters S.H."/>
            <person name="Heuer A."/>
            <person name="Rast P."/>
            <person name="Oberbeckmann S."/>
            <person name="Bunk B."/>
            <person name="Jeske O."/>
            <person name="Meyerdierks A."/>
            <person name="Storesund J.E."/>
            <person name="Kallscheuer N."/>
            <person name="Luecker S."/>
            <person name="Lage O.M."/>
            <person name="Pohl T."/>
            <person name="Merkel B.J."/>
            <person name="Hornburger P."/>
            <person name="Mueller R.-W."/>
            <person name="Bruemmer F."/>
            <person name="Labrenz M."/>
            <person name="Spormann A.M."/>
            <person name="Op den Camp H."/>
            <person name="Overmann J."/>
            <person name="Amann R."/>
            <person name="Jetten M.S.M."/>
            <person name="Mascher T."/>
            <person name="Medema M.H."/>
            <person name="Devos D.P."/>
            <person name="Kaster A.-K."/>
            <person name="Ovreas L."/>
            <person name="Rohde M."/>
            <person name="Galperin M.Y."/>
            <person name="Jogler C."/>
        </authorList>
    </citation>
    <scope>NUCLEOTIDE SEQUENCE [LARGE SCALE GENOMIC DNA]</scope>
    <source>
        <strain evidence="7 8">Pan216</strain>
    </source>
</reference>
<dbReference type="EMBL" id="CP036279">
    <property type="protein sequence ID" value="QDU63548.1"/>
    <property type="molecule type" value="Genomic_DNA"/>
</dbReference>
<dbReference type="SUPFAM" id="SSF53383">
    <property type="entry name" value="PLP-dependent transferases"/>
    <property type="match status" value="1"/>
</dbReference>
<evidence type="ECO:0000256" key="5">
    <source>
        <dbReference type="ARBA" id="ARBA00022898"/>
    </source>
</evidence>
<dbReference type="PROSITE" id="PS00600">
    <property type="entry name" value="AA_TRANSFER_CLASS_3"/>
    <property type="match status" value="1"/>
</dbReference>
<comment type="cofactor">
    <cofactor evidence="1">
        <name>pyridoxal 5'-phosphate</name>
        <dbReference type="ChEBI" id="CHEBI:597326"/>
    </cofactor>
</comment>
<evidence type="ECO:0000256" key="6">
    <source>
        <dbReference type="RuleBase" id="RU003560"/>
    </source>
</evidence>
<keyword evidence="5 6" id="KW-0663">Pyridoxal phosphate</keyword>
<evidence type="ECO:0000313" key="7">
    <source>
        <dbReference type="EMBL" id="QDU63548.1"/>
    </source>
</evidence>
<dbReference type="OrthoDB" id="9816013at2"/>
<proteinExistence type="inferred from homology"/>
<dbReference type="NCBIfam" id="NF004426">
    <property type="entry name" value="PRK05769.1"/>
    <property type="match status" value="1"/>
</dbReference>
<keyword evidence="3 7" id="KW-0032">Aminotransferase</keyword>
<sequence length="443" mass="48363">MLNSLERMRRPALRTEVPGPKAQRIIAAEDPVISPSYTRDVPLVVQRGQGLWLEDVDGNEFLDFTAGIAVCAAGHCHPHVVAAIKKQSSELLHMCGADYRYPVMSELAQALARIAPGATPKRVFFANSGAESIEAAIKLARFHTKRPHIIAFWGAFHGRTMGALSLTGSKVRQREGFGPMLGEVSHVPYPSASTPTDNVDPIRWIEENLFKRTLPADRVAAIVVEPIQGEGGYIVPPEDFHQRLRSLCDRHGILLVMDEIQSGMGRTGRMFAIEHWDVEPDIVCLAKGIASGMPLGAIVAKRDVMDWPPGAHASTFGGNPVACAAALATIELLEADLVEHAREMGEELRRSLDGLALRRSLIREVRGKGLMLALDLFGDPETGRNAAEVRDQLVRRAFERGLVILGCGESAIRFCPPLTVSRDEITVAMAILEDAMIEVEKGE</sequence>
<dbReference type="EC" id="2.6.1.19" evidence="7"/>
<dbReference type="InterPro" id="IPR049704">
    <property type="entry name" value="Aminotrans_3_PPA_site"/>
</dbReference>
<dbReference type="RefSeq" id="WP_145261092.1">
    <property type="nucleotide sequence ID" value="NZ_CP036279.1"/>
</dbReference>
<evidence type="ECO:0000313" key="8">
    <source>
        <dbReference type="Proteomes" id="UP000317093"/>
    </source>
</evidence>
<dbReference type="InterPro" id="IPR050103">
    <property type="entry name" value="Class-III_PLP-dep_AT"/>
</dbReference>
<evidence type="ECO:0000256" key="4">
    <source>
        <dbReference type="ARBA" id="ARBA00022679"/>
    </source>
</evidence>
<dbReference type="AlphaFoldDB" id="A0A518B987"/>
<evidence type="ECO:0000256" key="2">
    <source>
        <dbReference type="ARBA" id="ARBA00008954"/>
    </source>
</evidence>
<keyword evidence="8" id="KW-1185">Reference proteome</keyword>
<dbReference type="GO" id="GO:0030170">
    <property type="term" value="F:pyridoxal phosphate binding"/>
    <property type="evidence" value="ECO:0007669"/>
    <property type="project" value="InterPro"/>
</dbReference>
<organism evidence="7 8">
    <name type="scientific">Kolteria novifilia</name>
    <dbReference type="NCBI Taxonomy" id="2527975"/>
    <lineage>
        <taxon>Bacteria</taxon>
        <taxon>Pseudomonadati</taxon>
        <taxon>Planctomycetota</taxon>
        <taxon>Planctomycetia</taxon>
        <taxon>Kolteriales</taxon>
        <taxon>Kolteriaceae</taxon>
        <taxon>Kolteria</taxon>
    </lineage>
</organism>
<dbReference type="PANTHER" id="PTHR11986">
    <property type="entry name" value="AMINOTRANSFERASE CLASS III"/>
    <property type="match status" value="1"/>
</dbReference>
<accession>A0A518B987</accession>
<dbReference type="Proteomes" id="UP000317093">
    <property type="component" value="Chromosome"/>
</dbReference>